<evidence type="ECO:0000313" key="1">
    <source>
        <dbReference type="EMBL" id="BBE00517.1"/>
    </source>
</evidence>
<organism evidence="1 2">
    <name type="scientific">Sphingobium amiense</name>
    <dbReference type="NCBI Taxonomy" id="135719"/>
    <lineage>
        <taxon>Bacteria</taxon>
        <taxon>Pseudomonadati</taxon>
        <taxon>Pseudomonadota</taxon>
        <taxon>Alphaproteobacteria</taxon>
        <taxon>Sphingomonadales</taxon>
        <taxon>Sphingomonadaceae</taxon>
        <taxon>Sphingobium</taxon>
    </lineage>
</organism>
<geneLocation type="plasmid" evidence="2">
    <name>psamie_4 dna</name>
</geneLocation>
<accession>A0A494WAZ0</accession>
<dbReference type="KEGG" id="sami:SAMIE_4000450"/>
<dbReference type="EMBL" id="AP018667">
    <property type="protein sequence ID" value="BBE00517.1"/>
    <property type="molecule type" value="Genomic_DNA"/>
</dbReference>
<sequence length="102" mass="10439">MLRGLTAAALKLALRVTGLVTPCSVRLPEMVAVFGPVLTTLVETKCIVGNLAASNQSALTSSSSSVLLVVDTDETGTVTSSLAAARFFGLIDRLPLAPGKVP</sequence>
<dbReference type="Proteomes" id="UP000279959">
    <property type="component" value="Plasmid pSAMIE_4"/>
</dbReference>
<dbReference type="AlphaFoldDB" id="A0A494WAZ0"/>
<keyword evidence="2" id="KW-1185">Reference proteome</keyword>
<evidence type="ECO:0000313" key="2">
    <source>
        <dbReference type="Proteomes" id="UP000279959"/>
    </source>
</evidence>
<proteinExistence type="predicted"/>
<keyword evidence="1" id="KW-0614">Plasmid</keyword>
<name>A0A494WAZ0_9SPHN</name>
<reference evidence="1 2" key="1">
    <citation type="submission" date="2018-05" db="EMBL/GenBank/DDBJ databases">
        <title>Complete Genome Sequence of the Nonylphenol-Degrading Bacterium Sphingobium amiense DSM 16289T.</title>
        <authorList>
            <person name="Ootsuka M."/>
            <person name="Nishizawa T."/>
            <person name="Ohta H."/>
        </authorList>
    </citation>
    <scope>NUCLEOTIDE SEQUENCE [LARGE SCALE GENOMIC DNA]</scope>
    <source>
        <strain evidence="1 2">DSM 16289</strain>
        <plasmid evidence="2">psamie_4 dna</plasmid>
    </source>
</reference>
<gene>
    <name evidence="1" type="ORF">SAMIE_4000450</name>
</gene>
<protein>
    <submittedName>
        <fullName evidence="1">Uncharacterized protein</fullName>
    </submittedName>
</protein>